<proteinExistence type="predicted"/>
<name>A0A2V3A7H4_9BACI</name>
<comment type="caution">
    <text evidence="1">The sequence shown here is derived from an EMBL/GenBank/DDBJ whole genome shotgun (WGS) entry which is preliminary data.</text>
</comment>
<organism evidence="1 2">
    <name type="scientific">Cytobacillus oceanisediminis</name>
    <dbReference type="NCBI Taxonomy" id="665099"/>
    <lineage>
        <taxon>Bacteria</taxon>
        <taxon>Bacillati</taxon>
        <taxon>Bacillota</taxon>
        <taxon>Bacilli</taxon>
        <taxon>Bacillales</taxon>
        <taxon>Bacillaceae</taxon>
        <taxon>Cytobacillus</taxon>
    </lineage>
</organism>
<evidence type="ECO:0000313" key="1">
    <source>
        <dbReference type="EMBL" id="PWW32030.1"/>
    </source>
</evidence>
<dbReference type="EMBL" id="QGTW01000001">
    <property type="protein sequence ID" value="PWW32030.1"/>
    <property type="molecule type" value="Genomic_DNA"/>
</dbReference>
<dbReference type="Proteomes" id="UP000247150">
    <property type="component" value="Unassembled WGS sequence"/>
</dbReference>
<accession>A0A2V3A7H4</accession>
<gene>
    <name evidence="1" type="ORF">DFO73_101289</name>
</gene>
<evidence type="ECO:0000313" key="2">
    <source>
        <dbReference type="Proteomes" id="UP000247150"/>
    </source>
</evidence>
<protein>
    <submittedName>
        <fullName evidence="1">Uncharacterized protein</fullName>
    </submittedName>
</protein>
<reference evidence="1 2" key="1">
    <citation type="submission" date="2018-05" db="EMBL/GenBank/DDBJ databases">
        <title>Freshwater and sediment microbial communities from various areas in North America, analyzing microbe dynamics in response to fracking.</title>
        <authorList>
            <person name="Lamendella R."/>
        </authorList>
    </citation>
    <scope>NUCLEOTIDE SEQUENCE [LARGE SCALE GENOMIC DNA]</scope>
    <source>
        <strain evidence="1 2">15_TX</strain>
    </source>
</reference>
<dbReference type="AlphaFoldDB" id="A0A2V3A7H4"/>
<sequence>MFLRTPTLRSGGLKLSYNQLRQGRLHTNVIKPVSNRGLVFYNEKKPLRAAGLIAFNTIEDTPNSA</sequence>